<dbReference type="PANTHER" id="PTHR11017">
    <property type="entry name" value="LEUCINE-RICH REPEAT-CONTAINING PROTEIN"/>
    <property type="match status" value="1"/>
</dbReference>
<dbReference type="EC" id="3.2.2.6" evidence="1"/>
<dbReference type="PANTHER" id="PTHR11017:SF551">
    <property type="entry name" value="TIR DOMAIN-CONTAINING PROTEIN"/>
    <property type="match status" value="1"/>
</dbReference>
<feature type="domain" description="TIR" evidence="8">
    <location>
        <begin position="10"/>
        <end position="174"/>
    </location>
</feature>
<dbReference type="SUPFAM" id="SSF52540">
    <property type="entry name" value="P-loop containing nucleoside triphosphate hydrolases"/>
    <property type="match status" value="1"/>
</dbReference>
<dbReference type="Pfam" id="PF23282">
    <property type="entry name" value="WHD_ROQ1"/>
    <property type="match status" value="1"/>
</dbReference>
<dbReference type="GO" id="GO:0061809">
    <property type="term" value="F:NAD+ nucleosidase activity, cyclic ADP-ribose generating"/>
    <property type="evidence" value="ECO:0007669"/>
    <property type="project" value="UniProtKB-EC"/>
</dbReference>
<dbReference type="InterPro" id="IPR000157">
    <property type="entry name" value="TIR_dom"/>
</dbReference>
<protein>
    <recommendedName>
        <fullName evidence="1">ADP-ribosyl cyclase/cyclic ADP-ribose hydrolase</fullName>
        <ecNumber evidence="1">3.2.2.6</ecNumber>
    </recommendedName>
</protein>
<keyword evidence="5" id="KW-0611">Plant defense</keyword>
<dbReference type="Proteomes" id="UP000027138">
    <property type="component" value="Unassembled WGS sequence"/>
</dbReference>
<dbReference type="Gene3D" id="1.10.8.430">
    <property type="entry name" value="Helical domain of apoptotic protease-activating factors"/>
    <property type="match status" value="1"/>
</dbReference>
<name>A0A067L071_JATCU</name>
<dbReference type="InterPro" id="IPR058192">
    <property type="entry name" value="WHD_ROQ1-like"/>
</dbReference>
<dbReference type="SMART" id="SM00255">
    <property type="entry name" value="TIR"/>
    <property type="match status" value="1"/>
</dbReference>
<dbReference type="SUPFAM" id="SSF46785">
    <property type="entry name" value="Winged helix' DNA-binding domain"/>
    <property type="match status" value="1"/>
</dbReference>
<keyword evidence="2" id="KW-0433">Leucine-rich repeat</keyword>
<evidence type="ECO:0000256" key="7">
    <source>
        <dbReference type="ARBA" id="ARBA00047304"/>
    </source>
</evidence>
<evidence type="ECO:0000256" key="5">
    <source>
        <dbReference type="ARBA" id="ARBA00022821"/>
    </source>
</evidence>
<dbReference type="InterPro" id="IPR042197">
    <property type="entry name" value="Apaf_helical"/>
</dbReference>
<dbReference type="FunFam" id="3.40.50.10140:FF:000007">
    <property type="entry name" value="Disease resistance protein (TIR-NBS-LRR class)"/>
    <property type="match status" value="1"/>
</dbReference>
<keyword evidence="4" id="KW-0378">Hydrolase</keyword>
<dbReference type="Pfam" id="PF01582">
    <property type="entry name" value="TIR"/>
    <property type="match status" value="1"/>
</dbReference>
<reference evidence="9 10" key="1">
    <citation type="journal article" date="2014" name="PLoS ONE">
        <title>Global Analysis of Gene Expression Profiles in Physic Nut (Jatropha curcas L.) Seedlings Exposed to Salt Stress.</title>
        <authorList>
            <person name="Zhang L."/>
            <person name="Zhang C."/>
            <person name="Wu P."/>
            <person name="Chen Y."/>
            <person name="Li M."/>
            <person name="Jiang H."/>
            <person name="Wu G."/>
        </authorList>
    </citation>
    <scope>NUCLEOTIDE SEQUENCE [LARGE SCALE GENOMIC DNA]</scope>
    <source>
        <strain evidence="10">cv. GZQX0401</strain>
        <tissue evidence="9">Young leaves</tissue>
    </source>
</reference>
<dbReference type="GO" id="GO:0006952">
    <property type="term" value="P:defense response"/>
    <property type="evidence" value="ECO:0007669"/>
    <property type="project" value="UniProtKB-KW"/>
</dbReference>
<dbReference type="SUPFAM" id="SSF52200">
    <property type="entry name" value="Toll/Interleukin receptor TIR domain"/>
    <property type="match status" value="1"/>
</dbReference>
<dbReference type="Gene3D" id="3.40.50.10140">
    <property type="entry name" value="Toll/interleukin-1 receptor homology (TIR) domain"/>
    <property type="match status" value="1"/>
</dbReference>
<evidence type="ECO:0000313" key="10">
    <source>
        <dbReference type="Proteomes" id="UP000027138"/>
    </source>
</evidence>
<evidence type="ECO:0000256" key="4">
    <source>
        <dbReference type="ARBA" id="ARBA00022801"/>
    </source>
</evidence>
<dbReference type="InterPro" id="IPR035897">
    <property type="entry name" value="Toll_tir_struct_dom_sf"/>
</dbReference>
<evidence type="ECO:0000256" key="6">
    <source>
        <dbReference type="ARBA" id="ARBA00023027"/>
    </source>
</evidence>
<dbReference type="InterPro" id="IPR027417">
    <property type="entry name" value="P-loop_NTPase"/>
</dbReference>
<gene>
    <name evidence="9" type="ORF">JCGZ_26825</name>
</gene>
<evidence type="ECO:0000313" key="9">
    <source>
        <dbReference type="EMBL" id="KDP41807.1"/>
    </source>
</evidence>
<proteinExistence type="predicted"/>
<dbReference type="Pfam" id="PF00931">
    <property type="entry name" value="NB-ARC"/>
    <property type="match status" value="1"/>
</dbReference>
<dbReference type="PROSITE" id="PS50104">
    <property type="entry name" value="TIR"/>
    <property type="match status" value="1"/>
</dbReference>
<dbReference type="InterPro" id="IPR002182">
    <property type="entry name" value="NB-ARC"/>
</dbReference>
<dbReference type="FunFam" id="1.10.8.430:FF:000002">
    <property type="entry name" value="Disease resistance protein (TIR-NBS-LRR class)"/>
    <property type="match status" value="1"/>
</dbReference>
<dbReference type="EMBL" id="KK914317">
    <property type="protein sequence ID" value="KDP41807.1"/>
    <property type="molecule type" value="Genomic_DNA"/>
</dbReference>
<dbReference type="GO" id="GO:0043531">
    <property type="term" value="F:ADP binding"/>
    <property type="evidence" value="ECO:0007669"/>
    <property type="project" value="InterPro"/>
</dbReference>
<comment type="catalytic activity">
    <reaction evidence="7">
        <text>NAD(+) + H2O = ADP-D-ribose + nicotinamide + H(+)</text>
        <dbReference type="Rhea" id="RHEA:16301"/>
        <dbReference type="ChEBI" id="CHEBI:15377"/>
        <dbReference type="ChEBI" id="CHEBI:15378"/>
        <dbReference type="ChEBI" id="CHEBI:17154"/>
        <dbReference type="ChEBI" id="CHEBI:57540"/>
        <dbReference type="ChEBI" id="CHEBI:57967"/>
        <dbReference type="EC" id="3.2.2.6"/>
    </reaction>
    <physiologicalReaction direction="left-to-right" evidence="7">
        <dbReference type="Rhea" id="RHEA:16302"/>
    </physiologicalReaction>
</comment>
<evidence type="ECO:0000256" key="3">
    <source>
        <dbReference type="ARBA" id="ARBA00022737"/>
    </source>
</evidence>
<sequence>MASSSSVRSIKYDVFLSFRGADTRHSFVSHLYGYLHDRLGIPTFIDNRLERGEEIEPAILKAIEDSHISVIIFSKNYASSPWCLDEVVKIFQCKDEFGQKVIPVFYHVDPTDVYNQTGSFAEDFAKHDQDFKDRVQNWRVVLSRAAYISGEVLTESKSEYQLVQDAVKGILNILRDLHPSNVQNLIGLESQIKRVESLLSGEDDDVRIVGIWGMGGIGKTTLARVVFEKFSSHFDNKCFLENVREKSLQACGLAKLEEELVVQIFDDFDKIKFAQHSQFGPGSRIIITSRDKEVFEKIADEIYEVEALSEHGALQLFSFYAFKENQPETSFVELSESVVRYAKGIPLVVIVLGSHLYNKSKEEWKIALKKFETSLKKKVESILKISYDGLDYKQQQIFLHIACFFKGEPRSRIEELLDACGFSTLIDLTILKNRSLINISGNNKVMMHDLLQQMGHEIVGQESAEPGKRSRLCNHDDVHHVLTKKTVTTE</sequence>
<dbReference type="Gene3D" id="3.40.50.300">
    <property type="entry name" value="P-loop containing nucleotide triphosphate hydrolases"/>
    <property type="match status" value="1"/>
</dbReference>
<keyword evidence="6" id="KW-0520">NAD</keyword>
<dbReference type="InterPro" id="IPR036390">
    <property type="entry name" value="WH_DNA-bd_sf"/>
</dbReference>
<evidence type="ECO:0000256" key="1">
    <source>
        <dbReference type="ARBA" id="ARBA00011982"/>
    </source>
</evidence>
<dbReference type="AlphaFoldDB" id="A0A067L071"/>
<accession>A0A067L071</accession>
<keyword evidence="10" id="KW-1185">Reference proteome</keyword>
<organism evidence="9 10">
    <name type="scientific">Jatropha curcas</name>
    <name type="common">Barbados nut</name>
    <dbReference type="NCBI Taxonomy" id="180498"/>
    <lineage>
        <taxon>Eukaryota</taxon>
        <taxon>Viridiplantae</taxon>
        <taxon>Streptophyta</taxon>
        <taxon>Embryophyta</taxon>
        <taxon>Tracheophyta</taxon>
        <taxon>Spermatophyta</taxon>
        <taxon>Magnoliopsida</taxon>
        <taxon>eudicotyledons</taxon>
        <taxon>Gunneridae</taxon>
        <taxon>Pentapetalae</taxon>
        <taxon>rosids</taxon>
        <taxon>fabids</taxon>
        <taxon>Malpighiales</taxon>
        <taxon>Euphorbiaceae</taxon>
        <taxon>Crotonoideae</taxon>
        <taxon>Jatropheae</taxon>
        <taxon>Jatropha</taxon>
    </lineage>
</organism>
<keyword evidence="3" id="KW-0677">Repeat</keyword>
<dbReference type="InterPro" id="IPR044974">
    <property type="entry name" value="Disease_R_plants"/>
</dbReference>
<dbReference type="PRINTS" id="PR00364">
    <property type="entry name" value="DISEASERSIST"/>
</dbReference>
<evidence type="ECO:0000259" key="8">
    <source>
        <dbReference type="PROSITE" id="PS50104"/>
    </source>
</evidence>
<dbReference type="OrthoDB" id="845250at2759"/>
<dbReference type="GO" id="GO:0007165">
    <property type="term" value="P:signal transduction"/>
    <property type="evidence" value="ECO:0007669"/>
    <property type="project" value="InterPro"/>
</dbReference>
<evidence type="ECO:0000256" key="2">
    <source>
        <dbReference type="ARBA" id="ARBA00022614"/>
    </source>
</evidence>